<dbReference type="EMBL" id="JRWP01000003">
    <property type="protein sequence ID" value="KGY10500.1"/>
    <property type="molecule type" value="Genomic_DNA"/>
</dbReference>
<comment type="caution">
    <text evidence="1">The sequence shown here is derived from an EMBL/GenBank/DDBJ whole genome shotgun (WGS) entry which is preliminary data.</text>
</comment>
<accession>A0A0A5I1Y6</accession>
<reference evidence="1 2" key="1">
    <citation type="submission" date="2014-10" db="EMBL/GenBank/DDBJ databases">
        <title>Genome sequencing of Vibrio sinaloensis T08.</title>
        <authorList>
            <person name="Chan K.-G."/>
            <person name="Mohamad N.I."/>
        </authorList>
    </citation>
    <scope>NUCLEOTIDE SEQUENCE [LARGE SCALE GENOMIC DNA]</scope>
    <source>
        <strain evidence="1 2">T08</strain>
    </source>
</reference>
<organism evidence="1 2">
    <name type="scientific">Photobacterium sp. (strain ATCC 43367)</name>
    <dbReference type="NCBI Taxonomy" id="379097"/>
    <lineage>
        <taxon>Bacteria</taxon>
        <taxon>Pseudomonadati</taxon>
        <taxon>Pseudomonadota</taxon>
        <taxon>Gammaproteobacteria</taxon>
        <taxon>Vibrionales</taxon>
        <taxon>Vibrionaceae</taxon>
        <taxon>Vibrio</taxon>
        <taxon>Vibrio oreintalis group</taxon>
    </lineage>
</organism>
<evidence type="ECO:0000313" key="1">
    <source>
        <dbReference type="EMBL" id="KGY10500.1"/>
    </source>
</evidence>
<sequence length="68" mass="7824">MTKPNNEETLCCPLCGSDEYLLSNTNKFLCAECGSFFEDVDKIIVHQPHVQLLIHQRLNRVATHHAYH</sequence>
<evidence type="ECO:0000313" key="2">
    <source>
        <dbReference type="Proteomes" id="UP000030451"/>
    </source>
</evidence>
<gene>
    <name evidence="1" type="ORF">NM06_01440</name>
</gene>
<name>A0A0A5I1Y6_PHOS4</name>
<proteinExistence type="predicted"/>
<dbReference type="AlphaFoldDB" id="A0A0A5I1Y6"/>
<protein>
    <recommendedName>
        <fullName evidence="3">Transcription initiation factor TFIIIB</fullName>
    </recommendedName>
</protein>
<dbReference type="OrthoDB" id="5890812at2"/>
<evidence type="ECO:0008006" key="3">
    <source>
        <dbReference type="Google" id="ProtNLM"/>
    </source>
</evidence>
<dbReference type="Proteomes" id="UP000030451">
    <property type="component" value="Unassembled WGS sequence"/>
</dbReference>